<name>A0A1I6GEJ3_9RHOB</name>
<accession>A0A1I6GEJ3</accession>
<keyword evidence="2" id="KW-1185">Reference proteome</keyword>
<dbReference type="Proteomes" id="UP000199478">
    <property type="component" value="Unassembled WGS sequence"/>
</dbReference>
<dbReference type="STRING" id="390270.SAMN04488005_1528"/>
<dbReference type="AlphaFoldDB" id="A0A1I6GEJ3"/>
<dbReference type="EMBL" id="FOYP01000001">
    <property type="protein sequence ID" value="SFR40614.1"/>
    <property type="molecule type" value="Genomic_DNA"/>
</dbReference>
<protein>
    <submittedName>
        <fullName evidence="1">Uncharacterized protein</fullName>
    </submittedName>
</protein>
<gene>
    <name evidence="1" type="ORF">SAMN04488005_1528</name>
</gene>
<sequence length="83" mass="9112">MEIQTIKDLIDLWPFRRTLADEVGVSADRVHKWALSNAIPAAFHAQVIQCGVARGFPIDADLIVRLHAKPLPVDNPVTEGQSA</sequence>
<organism evidence="1 2">
    <name type="scientific">Yoonia tamlensis</name>
    <dbReference type="NCBI Taxonomy" id="390270"/>
    <lineage>
        <taxon>Bacteria</taxon>
        <taxon>Pseudomonadati</taxon>
        <taxon>Pseudomonadota</taxon>
        <taxon>Alphaproteobacteria</taxon>
        <taxon>Rhodobacterales</taxon>
        <taxon>Paracoccaceae</taxon>
        <taxon>Yoonia</taxon>
    </lineage>
</organism>
<reference evidence="2" key="1">
    <citation type="submission" date="2016-10" db="EMBL/GenBank/DDBJ databases">
        <authorList>
            <person name="Varghese N."/>
            <person name="Submissions S."/>
        </authorList>
    </citation>
    <scope>NUCLEOTIDE SEQUENCE [LARGE SCALE GENOMIC DNA]</scope>
    <source>
        <strain evidence="2">DSM 26879</strain>
    </source>
</reference>
<evidence type="ECO:0000313" key="1">
    <source>
        <dbReference type="EMBL" id="SFR40614.1"/>
    </source>
</evidence>
<proteinExistence type="predicted"/>
<evidence type="ECO:0000313" key="2">
    <source>
        <dbReference type="Proteomes" id="UP000199478"/>
    </source>
</evidence>